<dbReference type="FunFam" id="1.20.58.390:FF:000022">
    <property type="entry name" value="Nicotinic acetylcholine receptor subunit alpha4"/>
    <property type="match status" value="1"/>
</dbReference>
<evidence type="ECO:0000313" key="22">
    <source>
        <dbReference type="EMBL" id="KAF0296974.1"/>
    </source>
</evidence>
<organism evidence="22 23">
    <name type="scientific">Amphibalanus amphitrite</name>
    <name type="common">Striped barnacle</name>
    <name type="synonym">Balanus amphitrite</name>
    <dbReference type="NCBI Taxonomy" id="1232801"/>
    <lineage>
        <taxon>Eukaryota</taxon>
        <taxon>Metazoa</taxon>
        <taxon>Ecdysozoa</taxon>
        <taxon>Arthropoda</taxon>
        <taxon>Crustacea</taxon>
        <taxon>Multicrustacea</taxon>
        <taxon>Cirripedia</taxon>
        <taxon>Thoracica</taxon>
        <taxon>Thoracicalcarea</taxon>
        <taxon>Balanomorpha</taxon>
        <taxon>Balanoidea</taxon>
        <taxon>Balanidae</taxon>
        <taxon>Amphibalaninae</taxon>
        <taxon>Amphibalanus</taxon>
    </lineage>
</organism>
<keyword evidence="6 19" id="KW-0732">Signal</keyword>
<evidence type="ECO:0000256" key="4">
    <source>
        <dbReference type="ARBA" id="ARBA00022475"/>
    </source>
</evidence>
<keyword evidence="3 19" id="KW-0813">Transport</keyword>
<evidence type="ECO:0000256" key="14">
    <source>
        <dbReference type="ARBA" id="ARBA00023180"/>
    </source>
</evidence>
<gene>
    <name evidence="22" type="ORF">FJT64_005580</name>
</gene>
<evidence type="ECO:0000256" key="2">
    <source>
        <dbReference type="ARBA" id="ARBA00009237"/>
    </source>
</evidence>
<feature type="domain" description="Neurotransmitter-gated ion-channel ligand-binding" evidence="20">
    <location>
        <begin position="251"/>
        <end position="314"/>
    </location>
</feature>
<protein>
    <submittedName>
        <fullName evidence="22">Acetylcholine receptor subunit alpha-like 1</fullName>
    </submittedName>
</protein>
<evidence type="ECO:0000256" key="10">
    <source>
        <dbReference type="ARBA" id="ARBA00023125"/>
    </source>
</evidence>
<keyword evidence="8" id="KW-0770">Synapse</keyword>
<evidence type="ECO:0000256" key="19">
    <source>
        <dbReference type="RuleBase" id="RU000687"/>
    </source>
</evidence>
<comment type="function">
    <text evidence="1">After binding acetylcholine, the AChR responds by an extensive change in conformation that affects all subunits and leads to opening of an ion-conducting channel across the plasma membrane.</text>
</comment>
<keyword evidence="23" id="KW-1185">Reference proteome</keyword>
<evidence type="ECO:0000256" key="17">
    <source>
        <dbReference type="ARBA" id="ARBA00023303"/>
    </source>
</evidence>
<accession>A0A6A4VZG2</accession>
<dbReference type="SUPFAM" id="SSF47823">
    <property type="entry name" value="lambda integrase-like, N-terminal domain"/>
    <property type="match status" value="1"/>
</dbReference>
<sequence>MCVDRRYLTALVAVTLWLVATANPDAKRLYDDLLSRYNRLIRPVGNNSDTITVKMGLRLSQLIDVNMKSQIMTTNVWVEQEWNDYKLAWDPSEYGGVQTLHVPSEHIWLPDIVLYNNADGNYEVTIMTKAILNFTGRVVWKPPAIYKSYCEIDVEYFPFDEQTCFMKFGSWTYDGYMVSYDPALAAQLVHGFRYGFPLGSAEVPSVADTADFLASRHEQGCSASTLAAEASAISYGHKLAGAPDPTADFRLDLQHLHQTPDSNDVDYGIDLNDYYISVEWDVMSVPAQRRERYYSCCEEPYPDIYFNITLRRKTLFYTVNLIIPCVGISFLSVLVFYLPSESGEKVSLCISILLSLTVFVLLLAEIIPPTSLTVPLLGKYLLFTMILVTLSVMSTICVLNVNFRSPSTHRMSGWMRRLFVQYLPSILFVVRPAKDDDEEVVPDGEESTLAELELPAPPSRYDLERYGDASVVGDRLALPFASPLEGGFCSHHAPPSSPPGGSKLDYRVQNAIMGVRTIAQHMKNKDTYEDIEADWQYVAMVLDRLFLWIFSLACVIGTCAILLQAPSLYDNTTPIDRLKSKVARADLNTMGPEE</sequence>
<name>A0A6A4VZG2_AMPAM</name>
<comment type="similarity">
    <text evidence="2">Belongs to the ligand-gated ion channel (TC 1.A.9) family. Acetylcholine receptor (TC 1.A.9.1) subfamily.</text>
</comment>
<dbReference type="PANTHER" id="PTHR18945">
    <property type="entry name" value="NEUROTRANSMITTER GATED ION CHANNEL"/>
    <property type="match status" value="1"/>
</dbReference>
<dbReference type="CDD" id="cd19031">
    <property type="entry name" value="LGIC_ECD_nAChR_proto_alpha-like"/>
    <property type="match status" value="1"/>
</dbReference>
<evidence type="ECO:0000256" key="6">
    <source>
        <dbReference type="ARBA" id="ARBA00022729"/>
    </source>
</evidence>
<dbReference type="GO" id="GO:0007271">
    <property type="term" value="P:synaptic transmission, cholinergic"/>
    <property type="evidence" value="ECO:0007669"/>
    <property type="project" value="UniProtKB-ARBA"/>
</dbReference>
<dbReference type="InterPro" id="IPR018000">
    <property type="entry name" value="Neurotransmitter_ion_chnl_CS"/>
</dbReference>
<keyword evidence="14" id="KW-0325">Glycoprotein</keyword>
<evidence type="ECO:0000256" key="5">
    <source>
        <dbReference type="ARBA" id="ARBA00022692"/>
    </source>
</evidence>
<dbReference type="PROSITE" id="PS00236">
    <property type="entry name" value="NEUROTR_ION_CHANNEL"/>
    <property type="match status" value="1"/>
</dbReference>
<evidence type="ECO:0000256" key="18">
    <source>
        <dbReference type="ARBA" id="ARBA00034104"/>
    </source>
</evidence>
<dbReference type="Pfam" id="PF02931">
    <property type="entry name" value="Neur_chan_LBD"/>
    <property type="match status" value="2"/>
</dbReference>
<keyword evidence="10" id="KW-0238">DNA-binding</keyword>
<dbReference type="GO" id="GO:0022848">
    <property type="term" value="F:acetylcholine-gated monoatomic cation-selective channel activity"/>
    <property type="evidence" value="ECO:0007669"/>
    <property type="project" value="InterPro"/>
</dbReference>
<dbReference type="InterPro" id="IPR036719">
    <property type="entry name" value="Neuro-gated_channel_TM_sf"/>
</dbReference>
<feature type="transmembrane region" description="Helical" evidence="19">
    <location>
        <begin position="545"/>
        <end position="565"/>
    </location>
</feature>
<keyword evidence="9 19" id="KW-0406">Ion transport</keyword>
<dbReference type="InterPro" id="IPR006202">
    <property type="entry name" value="Neur_chan_lig-bd"/>
</dbReference>
<dbReference type="InterPro" id="IPR006201">
    <property type="entry name" value="Neur_channel"/>
</dbReference>
<keyword evidence="4" id="KW-1003">Cell membrane</keyword>
<comment type="subcellular location">
    <subcellularLocation>
        <location evidence="18">Postsynaptic cell membrane</location>
        <topology evidence="18">Multi-pass membrane protein</topology>
    </subcellularLocation>
</comment>
<keyword evidence="12" id="KW-1015">Disulfide bond</keyword>
<keyword evidence="13 22" id="KW-0675">Receptor</keyword>
<evidence type="ECO:0000259" key="20">
    <source>
        <dbReference type="Pfam" id="PF02931"/>
    </source>
</evidence>
<dbReference type="Gene3D" id="1.20.58.390">
    <property type="entry name" value="Neurotransmitter-gated ion-channel transmembrane domain"/>
    <property type="match status" value="2"/>
</dbReference>
<dbReference type="PRINTS" id="PR00254">
    <property type="entry name" value="NICOTINICR"/>
</dbReference>
<feature type="transmembrane region" description="Helical" evidence="19">
    <location>
        <begin position="346"/>
        <end position="368"/>
    </location>
</feature>
<dbReference type="OrthoDB" id="5975154at2759"/>
<feature type="transmembrane region" description="Helical" evidence="19">
    <location>
        <begin position="315"/>
        <end position="339"/>
    </location>
</feature>
<evidence type="ECO:0000256" key="13">
    <source>
        <dbReference type="ARBA" id="ARBA00023170"/>
    </source>
</evidence>
<dbReference type="Gene3D" id="2.70.170.10">
    <property type="entry name" value="Neurotransmitter-gated ion-channel ligand-binding domain"/>
    <property type="match status" value="1"/>
</dbReference>
<keyword evidence="7 19" id="KW-1133">Transmembrane helix</keyword>
<evidence type="ECO:0000256" key="3">
    <source>
        <dbReference type="ARBA" id="ARBA00022448"/>
    </source>
</evidence>
<dbReference type="InterPro" id="IPR006029">
    <property type="entry name" value="Neurotrans-gated_channel_TM"/>
</dbReference>
<dbReference type="GO" id="GO:0003677">
    <property type="term" value="F:DNA binding"/>
    <property type="evidence" value="ECO:0007669"/>
    <property type="project" value="UniProtKB-KW"/>
</dbReference>
<dbReference type="InterPro" id="IPR038050">
    <property type="entry name" value="Neuro_actylchol_rec"/>
</dbReference>
<dbReference type="Pfam" id="PF02932">
    <property type="entry name" value="Neur_chan_memb"/>
    <property type="match status" value="1"/>
</dbReference>
<feature type="domain" description="Neurotransmitter-gated ion-channel transmembrane" evidence="21">
    <location>
        <begin position="321"/>
        <end position="561"/>
    </location>
</feature>
<feature type="chain" id="PRO_5025707834" evidence="19">
    <location>
        <begin position="23"/>
        <end position="594"/>
    </location>
</feature>
<keyword evidence="16" id="KW-1071">Ligand-gated ion channel</keyword>
<feature type="signal peptide" evidence="19">
    <location>
        <begin position="1"/>
        <end position="22"/>
    </location>
</feature>
<dbReference type="GO" id="GO:0045211">
    <property type="term" value="C:postsynaptic membrane"/>
    <property type="evidence" value="ECO:0007669"/>
    <property type="project" value="UniProtKB-SubCell"/>
</dbReference>
<keyword evidence="5 19" id="KW-0812">Transmembrane</keyword>
<evidence type="ECO:0000256" key="11">
    <source>
        <dbReference type="ARBA" id="ARBA00023136"/>
    </source>
</evidence>
<dbReference type="InterPro" id="IPR002394">
    <property type="entry name" value="Nicotinic_acetylcholine_rcpt"/>
</dbReference>
<dbReference type="EMBL" id="VIIS01001519">
    <property type="protein sequence ID" value="KAF0296974.1"/>
    <property type="molecule type" value="Genomic_DNA"/>
</dbReference>
<evidence type="ECO:0000259" key="21">
    <source>
        <dbReference type="Pfam" id="PF02932"/>
    </source>
</evidence>
<evidence type="ECO:0000313" key="23">
    <source>
        <dbReference type="Proteomes" id="UP000440578"/>
    </source>
</evidence>
<dbReference type="SUPFAM" id="SSF90112">
    <property type="entry name" value="Neurotransmitter-gated ion-channel transmembrane pore"/>
    <property type="match status" value="1"/>
</dbReference>
<dbReference type="InterPro" id="IPR036734">
    <property type="entry name" value="Neur_chan_lig-bd_sf"/>
</dbReference>
<evidence type="ECO:0000256" key="12">
    <source>
        <dbReference type="ARBA" id="ARBA00023157"/>
    </source>
</evidence>
<dbReference type="InterPro" id="IPR010998">
    <property type="entry name" value="Integrase_recombinase_N"/>
</dbReference>
<dbReference type="FunFam" id="2.70.170.10:FF:000013">
    <property type="entry name" value="Acetylcholine receptor subunit alpha"/>
    <property type="match status" value="1"/>
</dbReference>
<dbReference type="Proteomes" id="UP000440578">
    <property type="component" value="Unassembled WGS sequence"/>
</dbReference>
<evidence type="ECO:0000256" key="9">
    <source>
        <dbReference type="ARBA" id="ARBA00023065"/>
    </source>
</evidence>
<evidence type="ECO:0000256" key="8">
    <source>
        <dbReference type="ARBA" id="ARBA00023018"/>
    </source>
</evidence>
<reference evidence="22 23" key="1">
    <citation type="submission" date="2019-07" db="EMBL/GenBank/DDBJ databases">
        <title>Draft genome assembly of a fouling barnacle, Amphibalanus amphitrite (Darwin, 1854): The first reference genome for Thecostraca.</title>
        <authorList>
            <person name="Kim W."/>
        </authorList>
    </citation>
    <scope>NUCLEOTIDE SEQUENCE [LARGE SCALE GENOMIC DNA]</scope>
    <source>
        <strain evidence="22">SNU_AA5</strain>
        <tissue evidence="22">Soma without cirri and trophi</tissue>
    </source>
</reference>
<evidence type="ECO:0000256" key="15">
    <source>
        <dbReference type="ARBA" id="ARBA00023257"/>
    </source>
</evidence>
<dbReference type="GO" id="GO:0004888">
    <property type="term" value="F:transmembrane signaling receptor activity"/>
    <property type="evidence" value="ECO:0007669"/>
    <property type="project" value="InterPro"/>
</dbReference>
<evidence type="ECO:0000256" key="7">
    <source>
        <dbReference type="ARBA" id="ARBA00022989"/>
    </source>
</evidence>
<feature type="domain" description="Neurotransmitter-gated ion-channel ligand-binding" evidence="20">
    <location>
        <begin position="27"/>
        <end position="182"/>
    </location>
</feature>
<dbReference type="Gene3D" id="1.10.150.130">
    <property type="match status" value="1"/>
</dbReference>
<keyword evidence="11 19" id="KW-0472">Membrane</keyword>
<keyword evidence="17 19" id="KW-0407">Ion channel</keyword>
<dbReference type="CDD" id="cd19064">
    <property type="entry name" value="LGIC_TM_nAChR"/>
    <property type="match status" value="1"/>
</dbReference>
<dbReference type="AlphaFoldDB" id="A0A6A4VZG2"/>
<dbReference type="SUPFAM" id="SSF63712">
    <property type="entry name" value="Nicotinic receptor ligand binding domain-like"/>
    <property type="match status" value="2"/>
</dbReference>
<dbReference type="FunFam" id="1.20.58.390:FF:000012">
    <property type="entry name" value="Acetylcholine receptor subunit alpha-like"/>
    <property type="match status" value="1"/>
</dbReference>
<dbReference type="PRINTS" id="PR00252">
    <property type="entry name" value="NRIONCHANNEL"/>
</dbReference>
<comment type="caution">
    <text evidence="22">The sequence shown here is derived from an EMBL/GenBank/DDBJ whole genome shotgun (WGS) entry which is preliminary data.</text>
</comment>
<evidence type="ECO:0000256" key="16">
    <source>
        <dbReference type="ARBA" id="ARBA00023286"/>
    </source>
</evidence>
<feature type="transmembrane region" description="Helical" evidence="19">
    <location>
        <begin position="380"/>
        <end position="401"/>
    </location>
</feature>
<proteinExistence type="inferred from homology"/>
<evidence type="ECO:0000256" key="1">
    <source>
        <dbReference type="ARBA" id="ARBA00003328"/>
    </source>
</evidence>
<keyword evidence="15" id="KW-0628">Postsynaptic cell membrane</keyword>